<feature type="domain" description="Methyl-accepting transducer" evidence="8">
    <location>
        <begin position="266"/>
        <end position="499"/>
    </location>
</feature>
<comment type="similarity">
    <text evidence="6">Belongs to the methyl-accepting chemotaxis (MCP) protein family.</text>
</comment>
<dbReference type="SMART" id="SM00304">
    <property type="entry name" value="HAMP"/>
    <property type="match status" value="2"/>
</dbReference>
<gene>
    <name evidence="10" type="ORF">FYK34_08385</name>
</gene>
<dbReference type="InterPro" id="IPR047347">
    <property type="entry name" value="YvaQ-like_sensor"/>
</dbReference>
<evidence type="ECO:0000256" key="3">
    <source>
        <dbReference type="ARBA" id="ARBA00022989"/>
    </source>
</evidence>
<protein>
    <submittedName>
        <fullName evidence="10">Methyl-accepting chemotaxis protein</fullName>
    </submittedName>
</protein>
<reference evidence="10 11" key="1">
    <citation type="submission" date="2019-08" db="EMBL/GenBank/DDBJ databases">
        <title>Chromobacterium paludis, a novel bacterium isolated from a Maryland marsh pond.</title>
        <authorList>
            <person name="Blackburn M.B."/>
            <person name="Gundersen-Rindal D.E."/>
        </authorList>
    </citation>
    <scope>NUCLEOTIDE SEQUENCE [LARGE SCALE GENOMIC DNA]</scope>
    <source>
        <strain evidence="11">IIBBL 257-1</strain>
    </source>
</reference>
<dbReference type="CDD" id="cd19411">
    <property type="entry name" value="MCP2201-like_sensor"/>
    <property type="match status" value="1"/>
</dbReference>
<dbReference type="Pfam" id="PF00015">
    <property type="entry name" value="MCPsignal"/>
    <property type="match status" value="1"/>
</dbReference>
<evidence type="ECO:0000313" key="11">
    <source>
        <dbReference type="Proteomes" id="UP000322079"/>
    </source>
</evidence>
<comment type="subcellular location">
    <subcellularLocation>
        <location evidence="1">Membrane</location>
        <topology evidence="1">Multi-pass membrane protein</topology>
    </subcellularLocation>
</comment>
<dbReference type="CDD" id="cd06225">
    <property type="entry name" value="HAMP"/>
    <property type="match status" value="1"/>
</dbReference>
<keyword evidence="3" id="KW-1133">Transmembrane helix</keyword>
<dbReference type="GO" id="GO:0006935">
    <property type="term" value="P:chemotaxis"/>
    <property type="evidence" value="ECO:0007669"/>
    <property type="project" value="InterPro"/>
</dbReference>
<dbReference type="PROSITE" id="PS50885">
    <property type="entry name" value="HAMP"/>
    <property type="match status" value="1"/>
</dbReference>
<name>A0A5C1DFM1_9NEIS</name>
<organism evidence="10 11">
    <name type="scientific">Chromobacterium paludis</name>
    <dbReference type="NCBI Taxonomy" id="2605945"/>
    <lineage>
        <taxon>Bacteria</taxon>
        <taxon>Pseudomonadati</taxon>
        <taxon>Pseudomonadota</taxon>
        <taxon>Betaproteobacteria</taxon>
        <taxon>Neisseriales</taxon>
        <taxon>Chromobacteriaceae</taxon>
        <taxon>Chromobacterium</taxon>
    </lineage>
</organism>
<dbReference type="SUPFAM" id="SSF58104">
    <property type="entry name" value="Methyl-accepting chemotaxis protein (MCP) signaling domain"/>
    <property type="match status" value="1"/>
</dbReference>
<feature type="domain" description="HAMP" evidence="9">
    <location>
        <begin position="208"/>
        <end position="261"/>
    </location>
</feature>
<dbReference type="PRINTS" id="PR00260">
    <property type="entry name" value="CHEMTRNSDUCR"/>
</dbReference>
<dbReference type="Pfam" id="PF12729">
    <property type="entry name" value="4HB_MCP_1"/>
    <property type="match status" value="1"/>
</dbReference>
<dbReference type="RefSeq" id="WP_149295945.1">
    <property type="nucleotide sequence ID" value="NZ_CP043473.1"/>
</dbReference>
<keyword evidence="4" id="KW-0472">Membrane</keyword>
<evidence type="ECO:0000256" key="5">
    <source>
        <dbReference type="ARBA" id="ARBA00023224"/>
    </source>
</evidence>
<evidence type="ECO:0000256" key="1">
    <source>
        <dbReference type="ARBA" id="ARBA00004141"/>
    </source>
</evidence>
<proteinExistence type="inferred from homology"/>
<keyword evidence="5 7" id="KW-0807">Transducer</keyword>
<evidence type="ECO:0000259" key="9">
    <source>
        <dbReference type="PROSITE" id="PS50885"/>
    </source>
</evidence>
<dbReference type="Proteomes" id="UP000322079">
    <property type="component" value="Chromosome"/>
</dbReference>
<dbReference type="SMART" id="SM00283">
    <property type="entry name" value="MA"/>
    <property type="match status" value="1"/>
</dbReference>
<dbReference type="KEGG" id="chrm:FYK34_08385"/>
<dbReference type="InterPro" id="IPR004089">
    <property type="entry name" value="MCPsignal_dom"/>
</dbReference>
<accession>A0A5C1DFM1</accession>
<dbReference type="InterPro" id="IPR024478">
    <property type="entry name" value="HlyB_4HB_MCP"/>
</dbReference>
<sequence length="499" mass="53712">MTITKRLMMTIALALLALIVVGGQGLWQQRQANERFDYLRINTFPSIHDLDEAKVVLADMRLALARGAAMVDPAARQAQLGLLPDLDRRFDAAMDKYEKELLSNDEDKQMLQADRESMKAYRGQRDKYLQLLRANDVPGADKLLVGEMSEVAKSLNQQLLAHVEFNYKLAEQLSSDNAAAYQEGVMTSLAVVALAVLLCGGLSARLYVHIRRSLSSLLGIMQEVRSRLDFRLRAPVARMDEIGQASSAFNELMGRLQQSLQEIRGSVGEMQGAIVKMADSSLHIAGSSVAQSESASAMAASVEQVTVSINHVADRAREADEQAREAGSIAEHGSGVVLGTVDGISAVAQAVTEAAERIGKLRDDSATIATVLSVIKDIADQTNLLALNAAIEAARAGEMGRGFAVVADEVRKLAERTASSTTEISGVIDKMQHGTQAAVSGMQQVVDQVNQEAERARGASVAIQQIKTNSERSVELISEISSSIVEQGTASNIIAQKVE</sequence>
<keyword evidence="2" id="KW-0812">Transmembrane</keyword>
<dbReference type="GO" id="GO:0016020">
    <property type="term" value="C:membrane"/>
    <property type="evidence" value="ECO:0007669"/>
    <property type="project" value="UniProtKB-SubCell"/>
</dbReference>
<dbReference type="CDD" id="cd11386">
    <property type="entry name" value="MCP_signal"/>
    <property type="match status" value="1"/>
</dbReference>
<dbReference type="PROSITE" id="PS50111">
    <property type="entry name" value="CHEMOTAXIS_TRANSDUC_2"/>
    <property type="match status" value="1"/>
</dbReference>
<dbReference type="GO" id="GO:0007165">
    <property type="term" value="P:signal transduction"/>
    <property type="evidence" value="ECO:0007669"/>
    <property type="project" value="UniProtKB-KW"/>
</dbReference>
<dbReference type="PANTHER" id="PTHR32089">
    <property type="entry name" value="METHYL-ACCEPTING CHEMOTAXIS PROTEIN MCPB"/>
    <property type="match status" value="1"/>
</dbReference>
<evidence type="ECO:0000256" key="7">
    <source>
        <dbReference type="PROSITE-ProRule" id="PRU00284"/>
    </source>
</evidence>
<dbReference type="InterPro" id="IPR003660">
    <property type="entry name" value="HAMP_dom"/>
</dbReference>
<dbReference type="AlphaFoldDB" id="A0A5C1DFM1"/>
<evidence type="ECO:0000256" key="4">
    <source>
        <dbReference type="ARBA" id="ARBA00023136"/>
    </source>
</evidence>
<keyword evidence="11" id="KW-1185">Reference proteome</keyword>
<dbReference type="InterPro" id="IPR004090">
    <property type="entry name" value="Chemotax_Me-accpt_rcpt"/>
</dbReference>
<dbReference type="PANTHER" id="PTHR32089:SF119">
    <property type="entry name" value="METHYL-ACCEPTING CHEMOTAXIS PROTEIN CTPL"/>
    <property type="match status" value="1"/>
</dbReference>
<evidence type="ECO:0000256" key="2">
    <source>
        <dbReference type="ARBA" id="ARBA00022692"/>
    </source>
</evidence>
<dbReference type="EMBL" id="CP043473">
    <property type="protein sequence ID" value="QEL55584.1"/>
    <property type="molecule type" value="Genomic_DNA"/>
</dbReference>
<evidence type="ECO:0000259" key="8">
    <source>
        <dbReference type="PROSITE" id="PS50111"/>
    </source>
</evidence>
<evidence type="ECO:0000313" key="10">
    <source>
        <dbReference type="EMBL" id="QEL55584.1"/>
    </source>
</evidence>
<evidence type="ECO:0000256" key="6">
    <source>
        <dbReference type="ARBA" id="ARBA00029447"/>
    </source>
</evidence>
<dbReference type="Gene3D" id="1.10.287.950">
    <property type="entry name" value="Methyl-accepting chemotaxis protein"/>
    <property type="match status" value="1"/>
</dbReference>
<dbReference type="GO" id="GO:0004888">
    <property type="term" value="F:transmembrane signaling receptor activity"/>
    <property type="evidence" value="ECO:0007669"/>
    <property type="project" value="InterPro"/>
</dbReference>